<evidence type="ECO:0000313" key="2">
    <source>
        <dbReference type="EMBL" id="SUZ76402.1"/>
    </source>
</evidence>
<gene>
    <name evidence="2" type="ORF">METZ01_LOCUS29256</name>
</gene>
<keyword evidence="1" id="KW-1133">Transmembrane helix</keyword>
<feature type="transmembrane region" description="Helical" evidence="1">
    <location>
        <begin position="99"/>
        <end position="119"/>
    </location>
</feature>
<dbReference type="EMBL" id="UINC01001277">
    <property type="protein sequence ID" value="SUZ76402.1"/>
    <property type="molecule type" value="Genomic_DNA"/>
</dbReference>
<name>A0A381QAQ4_9ZZZZ</name>
<organism evidence="2">
    <name type="scientific">marine metagenome</name>
    <dbReference type="NCBI Taxonomy" id="408172"/>
    <lineage>
        <taxon>unclassified sequences</taxon>
        <taxon>metagenomes</taxon>
        <taxon>ecological metagenomes</taxon>
    </lineage>
</organism>
<feature type="transmembrane region" description="Helical" evidence="1">
    <location>
        <begin position="66"/>
        <end position="87"/>
    </location>
</feature>
<accession>A0A381QAQ4</accession>
<evidence type="ECO:0000256" key="1">
    <source>
        <dbReference type="SAM" id="Phobius"/>
    </source>
</evidence>
<sequence>MTLNSLPKLFFKLCLSKEIIGLDLMKFCIKVPLSFFELLVIGFVTFNHSIKEFFVFSEDRIIFSDAIKSSLITLILLNSIISLKTLLLVENKAHPFNDLLNLILLCFFKPISSIILAAWK</sequence>
<keyword evidence="1" id="KW-0812">Transmembrane</keyword>
<protein>
    <submittedName>
        <fullName evidence="2">Uncharacterized protein</fullName>
    </submittedName>
</protein>
<keyword evidence="1" id="KW-0472">Membrane</keyword>
<proteinExistence type="predicted"/>
<reference evidence="2" key="1">
    <citation type="submission" date="2018-05" db="EMBL/GenBank/DDBJ databases">
        <authorList>
            <person name="Lanie J.A."/>
            <person name="Ng W.-L."/>
            <person name="Kazmierczak K.M."/>
            <person name="Andrzejewski T.M."/>
            <person name="Davidsen T.M."/>
            <person name="Wayne K.J."/>
            <person name="Tettelin H."/>
            <person name="Glass J.I."/>
            <person name="Rusch D."/>
            <person name="Podicherti R."/>
            <person name="Tsui H.-C.T."/>
            <person name="Winkler M.E."/>
        </authorList>
    </citation>
    <scope>NUCLEOTIDE SEQUENCE</scope>
</reference>
<feature type="transmembrane region" description="Helical" evidence="1">
    <location>
        <begin position="27"/>
        <end position="46"/>
    </location>
</feature>
<dbReference type="AlphaFoldDB" id="A0A381QAQ4"/>